<dbReference type="OrthoDB" id="6409751at2759"/>
<reference evidence="1 2" key="1">
    <citation type="journal article" date="2019" name="Sci. Rep.">
        <title>Orb-weaving spider Araneus ventricosus genome elucidates the spidroin gene catalogue.</title>
        <authorList>
            <person name="Kono N."/>
            <person name="Nakamura H."/>
            <person name="Ohtoshi R."/>
            <person name="Moran D.A.P."/>
            <person name="Shinohara A."/>
            <person name="Yoshida Y."/>
            <person name="Fujiwara M."/>
            <person name="Mori M."/>
            <person name="Tomita M."/>
            <person name="Arakawa K."/>
        </authorList>
    </citation>
    <scope>NUCLEOTIDE SEQUENCE [LARGE SCALE GENOMIC DNA]</scope>
</reference>
<dbReference type="Proteomes" id="UP000499080">
    <property type="component" value="Unassembled WGS sequence"/>
</dbReference>
<proteinExistence type="predicted"/>
<sequence>MANIIFPSVHKPGRSIAGTSHYSSSTLLSDNEQKRHQELYHTKPFIPSEQGRKEKRMYLYIFPAFSLEFSTELYKIPETPPFFPLSLSPPFFPLS</sequence>
<evidence type="ECO:0000313" key="1">
    <source>
        <dbReference type="EMBL" id="GBM04139.1"/>
    </source>
</evidence>
<organism evidence="1 2">
    <name type="scientific">Araneus ventricosus</name>
    <name type="common">Orbweaver spider</name>
    <name type="synonym">Epeira ventricosa</name>
    <dbReference type="NCBI Taxonomy" id="182803"/>
    <lineage>
        <taxon>Eukaryota</taxon>
        <taxon>Metazoa</taxon>
        <taxon>Ecdysozoa</taxon>
        <taxon>Arthropoda</taxon>
        <taxon>Chelicerata</taxon>
        <taxon>Arachnida</taxon>
        <taxon>Araneae</taxon>
        <taxon>Araneomorphae</taxon>
        <taxon>Entelegynae</taxon>
        <taxon>Araneoidea</taxon>
        <taxon>Araneidae</taxon>
        <taxon>Araneus</taxon>
    </lineage>
</organism>
<comment type="caution">
    <text evidence="1">The sequence shown here is derived from an EMBL/GenBank/DDBJ whole genome shotgun (WGS) entry which is preliminary data.</text>
</comment>
<gene>
    <name evidence="1" type="ORF">AVEN_115514_1</name>
</gene>
<dbReference type="AlphaFoldDB" id="A0A4Y2CIY3"/>
<dbReference type="EMBL" id="BGPR01000199">
    <property type="protein sequence ID" value="GBM04139.1"/>
    <property type="molecule type" value="Genomic_DNA"/>
</dbReference>
<evidence type="ECO:0000313" key="2">
    <source>
        <dbReference type="Proteomes" id="UP000499080"/>
    </source>
</evidence>
<accession>A0A4Y2CIY3</accession>
<name>A0A4Y2CIY3_ARAVE</name>
<protein>
    <submittedName>
        <fullName evidence="1">Uncharacterized protein</fullName>
    </submittedName>
</protein>
<keyword evidence="2" id="KW-1185">Reference proteome</keyword>